<dbReference type="EMBL" id="QJSW01000002">
    <property type="protein sequence ID" value="PYE51664.1"/>
    <property type="molecule type" value="Genomic_DNA"/>
</dbReference>
<reference evidence="1 3" key="1">
    <citation type="submission" date="2018-06" db="EMBL/GenBank/DDBJ databases">
        <title>Genomic Encyclopedia of Type Strains, Phase III (KMG-III): the genomes of soil and plant-associated and newly described type strains.</title>
        <authorList>
            <person name="Whitman W."/>
        </authorList>
    </citation>
    <scope>NUCLEOTIDE SEQUENCE [LARGE SCALE GENOMIC DNA]</scope>
    <source>
        <strain evidence="1 3">CECT 7022</strain>
    </source>
</reference>
<reference evidence="2 4" key="2">
    <citation type="submission" date="2020-06" db="EMBL/GenBank/DDBJ databases">
        <title>Complete genome of Paenibacillus barcinonensis KACC11450.</title>
        <authorList>
            <person name="Kim M."/>
            <person name="Park Y.-J."/>
            <person name="Shin J.-H."/>
        </authorList>
    </citation>
    <scope>NUCLEOTIDE SEQUENCE [LARGE SCALE GENOMIC DNA]</scope>
    <source>
        <strain evidence="2 4">KACC11450</strain>
    </source>
</reference>
<keyword evidence="4" id="KW-1185">Reference proteome</keyword>
<evidence type="ECO:0000313" key="2">
    <source>
        <dbReference type="EMBL" id="QKS56024.1"/>
    </source>
</evidence>
<evidence type="ECO:0000313" key="4">
    <source>
        <dbReference type="Proteomes" id="UP000509327"/>
    </source>
</evidence>
<name>A0A2V4VF10_PAEBA</name>
<organism evidence="1 3">
    <name type="scientific">Paenibacillus barcinonensis</name>
    <dbReference type="NCBI Taxonomy" id="198119"/>
    <lineage>
        <taxon>Bacteria</taxon>
        <taxon>Bacillati</taxon>
        <taxon>Bacillota</taxon>
        <taxon>Bacilli</taxon>
        <taxon>Bacillales</taxon>
        <taxon>Paenibacillaceae</taxon>
        <taxon>Paenibacillus</taxon>
    </lineage>
</organism>
<dbReference type="Proteomes" id="UP000247790">
    <property type="component" value="Unassembled WGS sequence"/>
</dbReference>
<dbReference type="EMBL" id="CP054614">
    <property type="protein sequence ID" value="QKS56024.1"/>
    <property type="molecule type" value="Genomic_DNA"/>
</dbReference>
<dbReference type="RefSeq" id="WP_110895159.1">
    <property type="nucleotide sequence ID" value="NZ_CP054614.1"/>
</dbReference>
<dbReference type="OrthoDB" id="2587776at2"/>
<evidence type="ECO:0000313" key="3">
    <source>
        <dbReference type="Proteomes" id="UP000247790"/>
    </source>
</evidence>
<dbReference type="AlphaFoldDB" id="A0A2V4VF10"/>
<gene>
    <name evidence="1" type="ORF">DFQ00_102459</name>
    <name evidence="2" type="ORF">HUB98_06485</name>
</gene>
<protein>
    <submittedName>
        <fullName evidence="1">Uncharacterized protein</fullName>
    </submittedName>
</protein>
<accession>A0A2V4VF10</accession>
<evidence type="ECO:0000313" key="1">
    <source>
        <dbReference type="EMBL" id="PYE51664.1"/>
    </source>
</evidence>
<dbReference type="Proteomes" id="UP000509327">
    <property type="component" value="Chromosome"/>
</dbReference>
<proteinExistence type="predicted"/>
<sequence length="384" mass="43521">MPDLSTYLQYNDPVTIISRSGTPQDPFIDRADSLPVINGILTLLELPSSTDKVNIAGFVEIDQDVFENRPYLNEHEFLVHYGMGVIQFHQSQEGTAHLCRYKGRGLIMYPASRIYAMVSRNPDVVVTLQDYIDQIQAKINENQIALGKIEDAIRQSQAQTELSKLATDKANLAAEDATQSAIKAKDAYNTTRLVYKEPVQDLAELRLKYPLPEIGWTAQTYKDGKRYRYDGNNWIEIDVFGSNLQPVNEFKDGLMSVAEHLKLKDMPLELQDRVIVLCKDSYVFQEPIGILAPFPFNGELVDVKGFCGVAGETETEIEIERTRNFNTWLNVMSSNLKFNPQSHYDNRTAVIQTKQVQAGDIFRINIKKSGLNLQNLTVHLTIRT</sequence>